<dbReference type="InterPro" id="IPR014762">
    <property type="entry name" value="DNA_mismatch_repair_CS"/>
</dbReference>
<feature type="domain" description="MutL C-terminal dimerisation" evidence="5">
    <location>
        <begin position="621"/>
        <end position="764"/>
    </location>
</feature>
<dbReference type="InterPro" id="IPR036890">
    <property type="entry name" value="HATPase_C_sf"/>
</dbReference>
<keyword evidence="7" id="KW-0378">Hydrolase</keyword>
<dbReference type="GO" id="GO:0005524">
    <property type="term" value="F:ATP binding"/>
    <property type="evidence" value="ECO:0007669"/>
    <property type="project" value="InterPro"/>
</dbReference>
<dbReference type="GO" id="GO:0140664">
    <property type="term" value="F:ATP-dependent DNA damage sensor activity"/>
    <property type="evidence" value="ECO:0007669"/>
    <property type="project" value="InterPro"/>
</dbReference>
<dbReference type="GO" id="GO:0032389">
    <property type="term" value="C:MutLalpha complex"/>
    <property type="evidence" value="ECO:0000318"/>
    <property type="project" value="GO_Central"/>
</dbReference>
<dbReference type="InParanoid" id="G5EFG5"/>
<dbReference type="InterPro" id="IPR020568">
    <property type="entry name" value="Ribosomal_Su5_D2-typ_SF"/>
</dbReference>
<dbReference type="Gene3D" id="3.30.230.10">
    <property type="match status" value="1"/>
</dbReference>
<dbReference type="GO" id="GO:0004519">
    <property type="term" value="F:endonuclease activity"/>
    <property type="evidence" value="ECO:0007669"/>
    <property type="project" value="UniProtKB-KW"/>
</dbReference>
<sequence length="805" mass="91295">MSQNKIERISKEVAERLTTAQVVVSLSSAIRQLIDNSIDAGSTIIDIRVKNNGFESIEVQDNGSGIEARNFDALCKPHSTSKLTQFSDFDKLATLGFRGEALNALCTVSSVSIFTRASDTEIGTRLTYDHSGNIICRQSAARELGTTIIVNKLFETLPVRRKELERSQKREFVKLLSTVQSFALLCPHIKILCTNNINGKKTNLICTPGGTTSIQDVVANLFGIARKIENSKIGSGLIPIQQNQPDVEIMTIHSVPMEEMHFFDLFKIRGFVSSCEHGCGRGTSDRQFVYINNRPVEYSRVCSVINDVYKQFNKKQYPIIVLFIDVPPEKIDVNVTPDKKTVMLEKERHLLAVVRASMMKTYLKIVGSHSTVRSSVEDRRIMNLSQQSFSNASFMSSKSSTPDDFNNTTLNSTYPEDSLLNTSDLLKQRKENRSPPAKKSCPMIRRTEPFHSVPSTSNSRTQRLENFSFTMEPKRVEVSKKIPSKSDKKLTDEELRSAVIEENPLKKAGEIDDIEILEQSQESQDVNESQCSQDSQTSQNSRVSYFTLRPQQKIKFSMKLLREAYSPKTDETDDNTEEAEVSAEKDVLNEITTKINKEENDDAERQLSRSLTKDDFSKMKIIGQFNHGFIICRLRGHLFIVDQHASDEKYNFERLQSSAKLTKQPLFMPTALGFGAVQELIIRENLPIFHANGFDFEFSENDGCIKTFLTARPELLNQQLTNSDLEEILAVVSQYPNQMYRPVRIRKIFASKACRKSVMIGKPLNQREMTQIIRHLAKLDQPWNCPHGRPTIRHLASLPDRAEFE</sequence>
<name>G5EFG5_CAEEL</name>
<comment type="interaction">
    <interactant intactId="EBI-323684">
        <id>G5EFG5</id>
    </interactant>
    <interactant intactId="EBI-323693">
        <id>Q9XU10</id>
        <label>mlh-1</label>
    </interactant>
    <organismsDiffer>false</organismsDiffer>
    <experiments>3</experiments>
</comment>
<dbReference type="Pfam" id="PF01119">
    <property type="entry name" value="DNA_mis_repair"/>
    <property type="match status" value="1"/>
</dbReference>
<gene>
    <name evidence="7 9" type="primary">pms-2</name>
    <name evidence="7" type="ORF">CELE_H12C20.2</name>
    <name evidence="9" type="ORF">H12C20.2</name>
</gene>
<dbReference type="InterPro" id="IPR037198">
    <property type="entry name" value="MutL_C_sf"/>
</dbReference>
<dbReference type="Pfam" id="PF08676">
    <property type="entry name" value="MutL_C"/>
    <property type="match status" value="1"/>
</dbReference>
<evidence type="ECO:0000313" key="9">
    <source>
        <dbReference type="WormBase" id="H12C20.2"/>
    </source>
</evidence>
<dbReference type="PhylomeDB" id="G5EFG5"/>
<evidence type="ECO:0000256" key="3">
    <source>
        <dbReference type="ARBA" id="ARBA00023204"/>
    </source>
</evidence>
<dbReference type="InterPro" id="IPR042120">
    <property type="entry name" value="MutL_C_dimsub"/>
</dbReference>
<dbReference type="InterPro" id="IPR002099">
    <property type="entry name" value="MutL/Mlh/PMS"/>
</dbReference>
<dbReference type="CDD" id="cd03484">
    <property type="entry name" value="MutL_Trans_hPMS_2_like"/>
    <property type="match status" value="1"/>
</dbReference>
<proteinExistence type="evidence at protein level"/>
<comment type="similarity">
    <text evidence="1">Belongs to the DNA mismatch repair MutL/HexB family.</text>
</comment>
<dbReference type="Gene3D" id="3.30.1540.20">
    <property type="entry name" value="MutL, C-terminal domain, dimerisation subdomain"/>
    <property type="match status" value="1"/>
</dbReference>
<dbReference type="PaxDb" id="6239-H12C20.2a"/>
<dbReference type="Gene3D" id="3.30.1370.100">
    <property type="entry name" value="MutL, C-terminal domain, regulatory subdomain"/>
    <property type="match status" value="1"/>
</dbReference>
<keyword evidence="8" id="KW-1185">Reference proteome</keyword>
<dbReference type="CTD" id="55285961"/>
<dbReference type="NCBIfam" id="TIGR00585">
    <property type="entry name" value="mutl"/>
    <property type="match status" value="1"/>
</dbReference>
<dbReference type="Bgee" id="WBGene00004064">
    <property type="expression patterns" value="Expressed in germ line (C elegans) and 4 other cell types or tissues"/>
</dbReference>
<evidence type="ECO:0000256" key="2">
    <source>
        <dbReference type="ARBA" id="ARBA00022763"/>
    </source>
</evidence>
<dbReference type="eggNOG" id="KOG1978">
    <property type="taxonomic scope" value="Eukaryota"/>
</dbReference>
<dbReference type="SUPFAM" id="SSF54211">
    <property type="entry name" value="Ribosomal protein S5 domain 2-like"/>
    <property type="match status" value="1"/>
</dbReference>
<reference evidence="7 8" key="1">
    <citation type="journal article" date="1998" name="Science">
        <title>Genome sequence of the nematode C. elegans: a platform for investigating biology.</title>
        <authorList>
            <consortium name="The C. elegans sequencing consortium"/>
            <person name="Sulson J.E."/>
            <person name="Waterston R."/>
        </authorList>
    </citation>
    <scope>NUCLEOTIDE SEQUENCE [LARGE SCALE GENOMIC DNA]</scope>
    <source>
        <strain evidence="7 8">Bristol N2</strain>
    </source>
</reference>
<dbReference type="Reactome" id="R-CEL-5358565">
    <property type="pathway name" value="Mismatch repair (MMR) directed by MSH2:MSH6 (MutSalpha)"/>
</dbReference>
<dbReference type="IntAct" id="G5EFG5">
    <property type="interactions" value="1"/>
</dbReference>
<dbReference type="SUPFAM" id="SSF55874">
    <property type="entry name" value="ATPase domain of HSP90 chaperone/DNA topoisomerase II/histidine kinase"/>
    <property type="match status" value="1"/>
</dbReference>
<evidence type="ECO:0000259" key="6">
    <source>
        <dbReference type="SMART" id="SM01340"/>
    </source>
</evidence>
<dbReference type="GO" id="GO:0030983">
    <property type="term" value="F:mismatched DNA binding"/>
    <property type="evidence" value="ECO:0007669"/>
    <property type="project" value="InterPro"/>
</dbReference>
<dbReference type="Pfam" id="PF13589">
    <property type="entry name" value="HATPase_c_3"/>
    <property type="match status" value="1"/>
</dbReference>
<dbReference type="RefSeq" id="NP_001369798.1">
    <property type="nucleotide sequence ID" value="NM_001383408.2"/>
</dbReference>
<dbReference type="PANTHER" id="PTHR10073">
    <property type="entry name" value="DNA MISMATCH REPAIR PROTEIN MLH, PMS, MUTL"/>
    <property type="match status" value="1"/>
</dbReference>
<organism evidence="7 8">
    <name type="scientific">Caenorhabditis elegans</name>
    <dbReference type="NCBI Taxonomy" id="6239"/>
    <lineage>
        <taxon>Eukaryota</taxon>
        <taxon>Metazoa</taxon>
        <taxon>Ecdysozoa</taxon>
        <taxon>Nematoda</taxon>
        <taxon>Chromadorea</taxon>
        <taxon>Rhabditida</taxon>
        <taxon>Rhabditina</taxon>
        <taxon>Rhabditomorpha</taxon>
        <taxon>Rhabditoidea</taxon>
        <taxon>Rhabditidae</taxon>
        <taxon>Peloderinae</taxon>
        <taxon>Caenorhabditis</taxon>
    </lineage>
</organism>
<feature type="region of interest" description="Disordered" evidence="4">
    <location>
        <begin position="392"/>
        <end position="468"/>
    </location>
</feature>
<dbReference type="Proteomes" id="UP000001940">
    <property type="component" value="Chromosome V"/>
</dbReference>
<dbReference type="Gene3D" id="3.30.565.10">
    <property type="entry name" value="Histidine kinase-like ATPase, C-terminal domain"/>
    <property type="match status" value="1"/>
</dbReference>
<dbReference type="SMR" id="G5EFG5"/>
<dbReference type="WormBase" id="H12C20.2">
    <property type="protein sequence ID" value="CE19915"/>
    <property type="gene ID" value="WBGene00004064"/>
    <property type="gene designation" value="pms-2"/>
</dbReference>
<dbReference type="GO" id="GO:0006298">
    <property type="term" value="P:mismatch repair"/>
    <property type="evidence" value="ECO:0000318"/>
    <property type="project" value="GO_Central"/>
</dbReference>
<dbReference type="GO" id="GO:0016887">
    <property type="term" value="F:ATP hydrolysis activity"/>
    <property type="evidence" value="ECO:0000318"/>
    <property type="project" value="GO_Central"/>
</dbReference>
<keyword evidence="7" id="KW-0540">Nuclease</keyword>
<dbReference type="FunFam" id="3.30.1370.100:FF:000001">
    <property type="entry name" value="Mismatch repair endonuclease pms1, putative"/>
    <property type="match status" value="1"/>
</dbReference>
<accession>G5EFG5</accession>
<dbReference type="SMART" id="SM01340">
    <property type="entry name" value="DNA_mis_repair"/>
    <property type="match status" value="1"/>
</dbReference>
<feature type="compositionally biased region" description="Polar residues" evidence="4">
    <location>
        <begin position="402"/>
        <end position="425"/>
    </location>
</feature>
<feature type="compositionally biased region" description="Polar residues" evidence="4">
    <location>
        <begin position="453"/>
        <end position="468"/>
    </location>
</feature>
<feature type="domain" description="DNA mismatch repair protein S5" evidence="6">
    <location>
        <begin position="225"/>
        <end position="363"/>
    </location>
</feature>
<dbReference type="PIR" id="B89219">
    <property type="entry name" value="B89219"/>
</dbReference>
<dbReference type="PIR" id="T21957">
    <property type="entry name" value="T21957"/>
</dbReference>
<dbReference type="AGR" id="WB:WBGene00004064"/>
<keyword evidence="2" id="KW-0227">DNA damage</keyword>
<evidence type="ECO:0000313" key="8">
    <source>
        <dbReference type="Proteomes" id="UP000001940"/>
    </source>
</evidence>
<dbReference type="SMART" id="SM00853">
    <property type="entry name" value="MutL_C"/>
    <property type="match status" value="1"/>
</dbReference>
<feature type="region of interest" description="Disordered" evidence="4">
    <location>
        <begin position="520"/>
        <end position="544"/>
    </location>
</feature>
<dbReference type="EMBL" id="BX284605">
    <property type="protein sequence ID" value="CAA18355.1"/>
    <property type="molecule type" value="Genomic_DNA"/>
</dbReference>
<dbReference type="InterPro" id="IPR042121">
    <property type="entry name" value="MutL_C_regsub"/>
</dbReference>
<evidence type="ECO:0000256" key="1">
    <source>
        <dbReference type="ARBA" id="ARBA00006082"/>
    </source>
</evidence>
<dbReference type="GeneID" id="55285961"/>
<dbReference type="FunFam" id="3.30.230.10:FF:000032">
    <property type="entry name" value="mismatch repair endonuclease PMS2 isoform X2"/>
    <property type="match status" value="1"/>
</dbReference>
<dbReference type="SUPFAM" id="SSF118116">
    <property type="entry name" value="DNA mismatch repair protein MutL"/>
    <property type="match status" value="1"/>
</dbReference>
<dbReference type="KEGG" id="cel:CELE_H12C20.2"/>
<dbReference type="OrthoDB" id="10254304at2759"/>
<dbReference type="InterPro" id="IPR014721">
    <property type="entry name" value="Ribsml_uS5_D2-typ_fold_subgr"/>
</dbReference>
<dbReference type="PROSITE" id="PS00058">
    <property type="entry name" value="DNA_MISMATCH_REPAIR_1"/>
    <property type="match status" value="1"/>
</dbReference>
<evidence type="ECO:0000259" key="5">
    <source>
        <dbReference type="SMART" id="SM00853"/>
    </source>
</evidence>
<dbReference type="HOGENOM" id="CLU_004131_0_2_1"/>
<dbReference type="InterPro" id="IPR014790">
    <property type="entry name" value="MutL_C"/>
</dbReference>
<evidence type="ECO:0000313" key="7">
    <source>
        <dbReference type="EMBL" id="CAA18355.1"/>
    </source>
</evidence>
<dbReference type="MINT" id="G5EFG5"/>
<keyword evidence="7" id="KW-0255">Endonuclease</keyword>
<keyword evidence="3" id="KW-0234">DNA repair</keyword>
<dbReference type="OMA" id="MRPRRMP"/>
<dbReference type="AlphaFoldDB" id="G5EFG5"/>
<dbReference type="FunCoup" id="G5EFG5">
    <property type="interactions" value="2700"/>
</dbReference>
<evidence type="ECO:0000256" key="4">
    <source>
        <dbReference type="SAM" id="MobiDB-lite"/>
    </source>
</evidence>
<protein>
    <submittedName>
        <fullName evidence="7">Mismatch repair endonuclease PMS2</fullName>
    </submittedName>
</protein>
<dbReference type="InterPro" id="IPR013507">
    <property type="entry name" value="DNA_mismatch_S5_2-like"/>
</dbReference>
<dbReference type="FunFam" id="3.30.565.10:FF:000003">
    <property type="entry name" value="DNA mismatch repair endonuclease MutL"/>
    <property type="match status" value="1"/>
</dbReference>
<feature type="region of interest" description="Disordered" evidence="4">
    <location>
        <begin position="476"/>
        <end position="495"/>
    </location>
</feature>
<dbReference type="PANTHER" id="PTHR10073:SF52">
    <property type="entry name" value="MISMATCH REPAIR ENDONUCLEASE PMS2"/>
    <property type="match status" value="1"/>
</dbReference>
<dbReference type="STRING" id="6239.H12C20.2a.1"/>
<dbReference type="PIR" id="T21953">
    <property type="entry name" value="T21953"/>
</dbReference>
<dbReference type="InterPro" id="IPR038973">
    <property type="entry name" value="MutL/Mlh/Pms-like"/>
</dbReference>
<dbReference type="CDD" id="cd16926">
    <property type="entry name" value="HATPase_MutL-MLH-PMS-like"/>
    <property type="match status" value="1"/>
</dbReference>